<dbReference type="PANTHER" id="PTHR32444:SF247">
    <property type="entry name" value="OS01G0958200 PROTEIN"/>
    <property type="match status" value="1"/>
</dbReference>
<feature type="compositionally biased region" description="Basic and acidic residues" evidence="1">
    <location>
        <begin position="1"/>
        <end position="19"/>
    </location>
</feature>
<feature type="domain" description="Bulb-type lectin" evidence="2">
    <location>
        <begin position="101"/>
        <end position="212"/>
    </location>
</feature>
<accession>A0A8J5H9E9</accession>
<feature type="compositionally biased region" description="Gly residues" evidence="1">
    <location>
        <begin position="29"/>
        <end position="42"/>
    </location>
</feature>
<dbReference type="Pfam" id="PF01453">
    <property type="entry name" value="B_lectin"/>
    <property type="match status" value="1"/>
</dbReference>
<comment type="caution">
    <text evidence="3">The sequence shown here is derived from an EMBL/GenBank/DDBJ whole genome shotgun (WGS) entry which is preliminary data.</text>
</comment>
<evidence type="ECO:0000313" key="4">
    <source>
        <dbReference type="Proteomes" id="UP000734854"/>
    </source>
</evidence>
<dbReference type="InterPro" id="IPR001480">
    <property type="entry name" value="Bulb-type_lectin_dom"/>
</dbReference>
<reference evidence="3 4" key="1">
    <citation type="submission" date="2020-08" db="EMBL/GenBank/DDBJ databases">
        <title>Plant Genome Project.</title>
        <authorList>
            <person name="Zhang R.-G."/>
        </authorList>
    </citation>
    <scope>NUCLEOTIDE SEQUENCE [LARGE SCALE GENOMIC DNA]</scope>
    <source>
        <tissue evidence="3">Rhizome</tissue>
    </source>
</reference>
<dbReference type="CDD" id="cd00028">
    <property type="entry name" value="B_lectin"/>
    <property type="match status" value="1"/>
</dbReference>
<dbReference type="SMART" id="SM00108">
    <property type="entry name" value="B_lectin"/>
    <property type="match status" value="1"/>
</dbReference>
<proteinExistence type="predicted"/>
<sequence>MRVGGREEAVASVDEERSVRSRGAMAQRGGAGSGTARGTGGGIERRRWRGVGVAVGGENSKEEMASSLAREGAGRGVTGRHRYRRRGEEEGGLAAGVGSGDGVARSVERRKSSPPFLLATRCGKFQLGFFSPSSSINRYVGIWFHNISVQSVVWVANRDHPITSRAGRLSLTPNGTLVISDDESTIYWSSANLFTVGRSVAQLLDDANFVVR</sequence>
<dbReference type="PANTHER" id="PTHR32444">
    <property type="entry name" value="BULB-TYPE LECTIN DOMAIN-CONTAINING PROTEIN"/>
    <property type="match status" value="1"/>
</dbReference>
<evidence type="ECO:0000313" key="3">
    <source>
        <dbReference type="EMBL" id="KAG6519059.1"/>
    </source>
</evidence>
<name>A0A8J5H9E9_ZINOF</name>
<dbReference type="Proteomes" id="UP000734854">
    <property type="component" value="Unassembled WGS sequence"/>
</dbReference>
<organism evidence="3 4">
    <name type="scientific">Zingiber officinale</name>
    <name type="common">Ginger</name>
    <name type="synonym">Amomum zingiber</name>
    <dbReference type="NCBI Taxonomy" id="94328"/>
    <lineage>
        <taxon>Eukaryota</taxon>
        <taxon>Viridiplantae</taxon>
        <taxon>Streptophyta</taxon>
        <taxon>Embryophyta</taxon>
        <taxon>Tracheophyta</taxon>
        <taxon>Spermatophyta</taxon>
        <taxon>Magnoliopsida</taxon>
        <taxon>Liliopsida</taxon>
        <taxon>Zingiberales</taxon>
        <taxon>Zingiberaceae</taxon>
        <taxon>Zingiber</taxon>
    </lineage>
</organism>
<dbReference type="PROSITE" id="PS50927">
    <property type="entry name" value="BULB_LECTIN"/>
    <property type="match status" value="1"/>
</dbReference>
<gene>
    <name evidence="3" type="ORF">ZIOFF_022548</name>
</gene>
<dbReference type="GO" id="GO:0051707">
    <property type="term" value="P:response to other organism"/>
    <property type="evidence" value="ECO:0007669"/>
    <property type="project" value="UniProtKB-ARBA"/>
</dbReference>
<keyword evidence="4" id="KW-1185">Reference proteome</keyword>
<dbReference type="InterPro" id="IPR036426">
    <property type="entry name" value="Bulb-type_lectin_dom_sf"/>
</dbReference>
<evidence type="ECO:0000256" key="1">
    <source>
        <dbReference type="SAM" id="MobiDB-lite"/>
    </source>
</evidence>
<feature type="region of interest" description="Disordered" evidence="1">
    <location>
        <begin position="1"/>
        <end position="106"/>
    </location>
</feature>
<dbReference type="Gene3D" id="2.90.10.10">
    <property type="entry name" value="Bulb-type lectin domain"/>
    <property type="match status" value="1"/>
</dbReference>
<dbReference type="SUPFAM" id="SSF51110">
    <property type="entry name" value="alpha-D-mannose-specific plant lectins"/>
    <property type="match status" value="1"/>
</dbReference>
<dbReference type="EMBL" id="JACMSC010000006">
    <property type="protein sequence ID" value="KAG6519059.1"/>
    <property type="molecule type" value="Genomic_DNA"/>
</dbReference>
<protein>
    <recommendedName>
        <fullName evidence="2">Bulb-type lectin domain-containing protein</fullName>
    </recommendedName>
</protein>
<dbReference type="AlphaFoldDB" id="A0A8J5H9E9"/>
<evidence type="ECO:0000259" key="2">
    <source>
        <dbReference type="PROSITE" id="PS50927"/>
    </source>
</evidence>